<sequence>MAKINLLPWREAYRAEKKKEFITLMCVMLIVGALVAFGWDRVVNAQISNQESRNQLLKSEIAKLDKQVAEIKELKKRRQDLLDRMQVIQELQGNRPEIVKLYDEFVRAIPDGVYFTKMTLKGSRISLVGYAESNNRVSALMRQLDASYKFSEPNLTKVQADQTLGEDGSRFEMRAKVIASPAEDDAAMGKGDA</sequence>
<dbReference type="GO" id="GO:0043107">
    <property type="term" value="P:type IV pilus-dependent motility"/>
    <property type="evidence" value="ECO:0007669"/>
    <property type="project" value="TreeGrafter"/>
</dbReference>
<comment type="caution">
    <text evidence="3">The sequence shown here is derived from an EMBL/GenBank/DDBJ whole genome shotgun (WGS) entry which is preliminary data.</text>
</comment>
<accession>A0AAW8B0Z7</accession>
<evidence type="ECO:0000313" key="3">
    <source>
        <dbReference type="EMBL" id="MDP1520356.1"/>
    </source>
</evidence>
<evidence type="ECO:0000256" key="2">
    <source>
        <dbReference type="SAM" id="Phobius"/>
    </source>
</evidence>
<dbReference type="AlphaFoldDB" id="A0AAW8B0Z7"/>
<dbReference type="PANTHER" id="PTHR40278">
    <property type="entry name" value="DNA UTILIZATION PROTEIN HOFN"/>
    <property type="match status" value="1"/>
</dbReference>
<dbReference type="Pfam" id="PF05137">
    <property type="entry name" value="PilN"/>
    <property type="match status" value="1"/>
</dbReference>
<dbReference type="EMBL" id="JAUUUU010000002">
    <property type="protein sequence ID" value="MDP1520356.1"/>
    <property type="molecule type" value="Genomic_DNA"/>
</dbReference>
<dbReference type="InterPro" id="IPR007813">
    <property type="entry name" value="PilN"/>
</dbReference>
<keyword evidence="2" id="KW-1133">Transmembrane helix</keyword>
<keyword evidence="2" id="KW-0472">Membrane</keyword>
<dbReference type="InterPro" id="IPR052534">
    <property type="entry name" value="Extracell_DNA_Util/SecSys_Comp"/>
</dbReference>
<feature type="transmembrane region" description="Helical" evidence="2">
    <location>
        <begin position="21"/>
        <end position="39"/>
    </location>
</feature>
<keyword evidence="4" id="KW-1185">Reference proteome</keyword>
<proteinExistence type="predicted"/>
<keyword evidence="1" id="KW-0175">Coiled coil</keyword>
<protein>
    <submittedName>
        <fullName evidence="3">PilN domain-containing protein</fullName>
    </submittedName>
</protein>
<evidence type="ECO:0000313" key="4">
    <source>
        <dbReference type="Proteomes" id="UP001178354"/>
    </source>
</evidence>
<reference evidence="3" key="2">
    <citation type="submission" date="2023-08" db="EMBL/GenBank/DDBJ databases">
        <authorList>
            <person name="Luo J."/>
        </authorList>
    </citation>
    <scope>NUCLEOTIDE SEQUENCE</scope>
    <source>
        <strain evidence="3">DSM 25064</strain>
    </source>
</reference>
<keyword evidence="2" id="KW-0812">Transmembrane</keyword>
<name>A0AAW8B0Z7_9GAMM</name>
<dbReference type="RefSeq" id="WP_305169923.1">
    <property type="nucleotide sequence ID" value="NZ_JAUUUU010000002.1"/>
</dbReference>
<feature type="coiled-coil region" evidence="1">
    <location>
        <begin position="47"/>
        <end position="91"/>
    </location>
</feature>
<dbReference type="PANTHER" id="PTHR40278:SF2">
    <property type="entry name" value="TYPE IV PILUS INNER MEMBRANE COMPONENT PILN"/>
    <property type="match status" value="1"/>
</dbReference>
<organism evidence="3 4">
    <name type="scientific">Porticoccus litoralis</name>
    <dbReference type="NCBI Taxonomy" id="434086"/>
    <lineage>
        <taxon>Bacteria</taxon>
        <taxon>Pseudomonadati</taxon>
        <taxon>Pseudomonadota</taxon>
        <taxon>Gammaproteobacteria</taxon>
        <taxon>Cellvibrionales</taxon>
        <taxon>Porticoccaceae</taxon>
        <taxon>Porticoccus</taxon>
    </lineage>
</organism>
<dbReference type="Proteomes" id="UP001178354">
    <property type="component" value="Unassembled WGS sequence"/>
</dbReference>
<dbReference type="GO" id="GO:0043683">
    <property type="term" value="P:type IV pilus assembly"/>
    <property type="evidence" value="ECO:0007669"/>
    <property type="project" value="TreeGrafter"/>
</dbReference>
<evidence type="ECO:0000256" key="1">
    <source>
        <dbReference type="SAM" id="Coils"/>
    </source>
</evidence>
<reference evidence="3" key="1">
    <citation type="journal article" date="2010" name="Int. J. Syst. Evol. Microbiol.">
        <title>Porticoccus litoralis gen. nov., sp. nov., a gammaproteobacterium isolated from the Yellow Sea.</title>
        <authorList>
            <person name="Oh H.M."/>
            <person name="Kim H."/>
            <person name="Kim K.M."/>
            <person name="Min G.S."/>
            <person name="Cho J.C."/>
        </authorList>
    </citation>
    <scope>NUCLEOTIDE SEQUENCE</scope>
    <source>
        <strain evidence="3">DSM 25064</strain>
    </source>
</reference>
<gene>
    <name evidence="3" type="ORF">Q8A57_05170</name>
</gene>